<keyword evidence="3" id="KW-1185">Reference proteome</keyword>
<evidence type="ECO:0000259" key="1">
    <source>
        <dbReference type="SMART" id="SM00943"/>
    </source>
</evidence>
<proteinExistence type="predicted"/>
<dbReference type="OrthoDB" id="7835871at2"/>
<gene>
    <name evidence="2" type="ORF">FHG71_14955</name>
</gene>
<protein>
    <recommendedName>
        <fullName evidence="1">DNA primase/polymerase bifunctional N-terminal domain-containing protein</fullName>
    </recommendedName>
</protein>
<dbReference type="SUPFAM" id="SSF56747">
    <property type="entry name" value="Prim-pol domain"/>
    <property type="match status" value="1"/>
</dbReference>
<organism evidence="2 3">
    <name type="scientific">Rubellimicrobium roseum</name>
    <dbReference type="NCBI Taxonomy" id="687525"/>
    <lineage>
        <taxon>Bacteria</taxon>
        <taxon>Pseudomonadati</taxon>
        <taxon>Pseudomonadota</taxon>
        <taxon>Alphaproteobacteria</taxon>
        <taxon>Rhodobacterales</taxon>
        <taxon>Roseobacteraceae</taxon>
        <taxon>Rubellimicrobium</taxon>
    </lineage>
</organism>
<evidence type="ECO:0000313" key="3">
    <source>
        <dbReference type="Proteomes" id="UP000305709"/>
    </source>
</evidence>
<sequence length="397" mass="42428">MTGPALDTGAGALGTLTAEIARLHHTGFSLLPLGRGADGKSPLVSFQGVDRLPLRRVLAPMHRTGSTCYGVRLIGLVVVDCDTDDPALVSAMETRFGASPIHVRTPRGRHLYYRAPEGGRPIYPNLRDEGLAVDLKRGANAYVMGPGSLRPDGGAYVATQGLLGLDELPVIRLEGSLAPCAGRRPSKRDESASQIVSRPIAAGARHDALKHAAIGMVEAVTDPDALFDALLLIRDRECENPEAVSEEEVRDLAEWAWRCRLEGRVYAGRHSDFRVNRLALDLIGAATGGTSGESDAVALYVRLIAVHGHRPGYAFALHHEGMRAAGHTTLSRERFTAARSTLLSCGLLRVATNHSAGRRARTYQLCRPQSVMVNVTPLHGRTEAAEGEGAESRGAGV</sequence>
<dbReference type="EMBL" id="VDFV01000026">
    <property type="protein sequence ID" value="TNC68014.1"/>
    <property type="molecule type" value="Genomic_DNA"/>
</dbReference>
<accession>A0A5C4NE35</accession>
<name>A0A5C4NE35_9RHOB</name>
<comment type="caution">
    <text evidence="2">The sequence shown here is derived from an EMBL/GenBank/DDBJ whole genome shotgun (WGS) entry which is preliminary data.</text>
</comment>
<dbReference type="RefSeq" id="WP_139082506.1">
    <property type="nucleotide sequence ID" value="NZ_VDFV01000026.1"/>
</dbReference>
<reference evidence="2 3" key="1">
    <citation type="submission" date="2019-06" db="EMBL/GenBank/DDBJ databases">
        <authorList>
            <person name="Jiang L."/>
        </authorList>
    </citation>
    <scope>NUCLEOTIDE SEQUENCE [LARGE SCALE GENOMIC DNA]</scope>
    <source>
        <strain evidence="2 3">YIM 48858</strain>
    </source>
</reference>
<dbReference type="InterPro" id="IPR015330">
    <property type="entry name" value="DNA_primase/pol_bifunc_N"/>
</dbReference>
<dbReference type="Pfam" id="PF09250">
    <property type="entry name" value="Prim-Pol"/>
    <property type="match status" value="1"/>
</dbReference>
<dbReference type="SMART" id="SM00943">
    <property type="entry name" value="Prim-Pol"/>
    <property type="match status" value="1"/>
</dbReference>
<evidence type="ECO:0000313" key="2">
    <source>
        <dbReference type="EMBL" id="TNC68014.1"/>
    </source>
</evidence>
<dbReference type="Proteomes" id="UP000305709">
    <property type="component" value="Unassembled WGS sequence"/>
</dbReference>
<dbReference type="AlphaFoldDB" id="A0A5C4NE35"/>
<feature type="domain" description="DNA primase/polymerase bifunctional N-terminal" evidence="1">
    <location>
        <begin position="20"/>
        <end position="172"/>
    </location>
</feature>